<dbReference type="EMBL" id="FPKU01000001">
    <property type="protein sequence ID" value="SFZ83642.1"/>
    <property type="molecule type" value="Genomic_DNA"/>
</dbReference>
<proteinExistence type="predicted"/>
<dbReference type="Pfam" id="PF06698">
    <property type="entry name" value="DUF1192"/>
    <property type="match status" value="1"/>
</dbReference>
<dbReference type="AlphaFoldDB" id="A0A1K2HWX5"/>
<protein>
    <submittedName>
        <fullName evidence="1">Uncharacterized small protein, DUF1192 family</fullName>
    </submittedName>
</protein>
<gene>
    <name evidence="1" type="ORF">SAMN02983003_1764</name>
</gene>
<evidence type="ECO:0000313" key="2">
    <source>
        <dbReference type="Proteomes" id="UP000183447"/>
    </source>
</evidence>
<dbReference type="Proteomes" id="UP000183447">
    <property type="component" value="Unassembled WGS sequence"/>
</dbReference>
<keyword evidence="2" id="KW-1185">Reference proteome</keyword>
<dbReference type="InterPro" id="IPR009579">
    <property type="entry name" value="DUF1192"/>
</dbReference>
<accession>A0A1K2HWX5</accession>
<name>A0A1K2HWX5_9HYPH</name>
<dbReference type="STRING" id="665118.SAMN02983003_1764"/>
<dbReference type="RefSeq" id="WP_072341028.1">
    <property type="nucleotide sequence ID" value="NZ_FPKU01000001.1"/>
</dbReference>
<sequence>MDEDARRGKPVSHDLGMVIDTLSAEELEWRIGLLEAEIARLRAAIGERRSTRAAAEALFKL</sequence>
<organism evidence="1 2">
    <name type="scientific">Devosia enhydra</name>
    <dbReference type="NCBI Taxonomy" id="665118"/>
    <lineage>
        <taxon>Bacteria</taxon>
        <taxon>Pseudomonadati</taxon>
        <taxon>Pseudomonadota</taxon>
        <taxon>Alphaproteobacteria</taxon>
        <taxon>Hyphomicrobiales</taxon>
        <taxon>Devosiaceae</taxon>
        <taxon>Devosia</taxon>
    </lineage>
</organism>
<dbReference type="OrthoDB" id="7950812at2"/>
<reference evidence="1 2" key="1">
    <citation type="submission" date="2016-11" db="EMBL/GenBank/DDBJ databases">
        <authorList>
            <person name="Jaros S."/>
            <person name="Januszkiewicz K."/>
            <person name="Wedrychowicz H."/>
        </authorList>
    </citation>
    <scope>NUCLEOTIDE SEQUENCE [LARGE SCALE GENOMIC DNA]</scope>
    <source>
        <strain evidence="1 2">ATCC 23634</strain>
    </source>
</reference>
<evidence type="ECO:0000313" key="1">
    <source>
        <dbReference type="EMBL" id="SFZ83642.1"/>
    </source>
</evidence>